<protein>
    <submittedName>
        <fullName evidence="2">Uncharacterized protein</fullName>
    </submittedName>
</protein>
<evidence type="ECO:0000313" key="2">
    <source>
        <dbReference type="EMBL" id="MFC5423640.1"/>
    </source>
</evidence>
<evidence type="ECO:0000256" key="1">
    <source>
        <dbReference type="SAM" id="MobiDB-lite"/>
    </source>
</evidence>
<gene>
    <name evidence="2" type="ORF">ACFPOB_29320</name>
</gene>
<proteinExistence type="predicted"/>
<dbReference type="RefSeq" id="WP_377801713.1">
    <property type="nucleotide sequence ID" value="NZ_JBHSLW010000090.1"/>
</dbReference>
<keyword evidence="3" id="KW-1185">Reference proteome</keyword>
<sequence length="62" mass="6851">MAQEKPGTHHDHPGHKPGDLDQHGHRDKSVTEKPGEHHDHPGHKPGDLDEHGHRDKTGAAKK</sequence>
<organism evidence="2 3">
    <name type="scientific">Bosea eneae</name>
    <dbReference type="NCBI Taxonomy" id="151454"/>
    <lineage>
        <taxon>Bacteria</taxon>
        <taxon>Pseudomonadati</taxon>
        <taxon>Pseudomonadota</taxon>
        <taxon>Alphaproteobacteria</taxon>
        <taxon>Hyphomicrobiales</taxon>
        <taxon>Boseaceae</taxon>
        <taxon>Bosea</taxon>
    </lineage>
</organism>
<reference evidence="3" key="1">
    <citation type="journal article" date="2019" name="Int. J. Syst. Evol. Microbiol.">
        <title>The Global Catalogue of Microorganisms (GCM) 10K type strain sequencing project: providing services to taxonomists for standard genome sequencing and annotation.</title>
        <authorList>
            <consortium name="The Broad Institute Genomics Platform"/>
            <consortium name="The Broad Institute Genome Sequencing Center for Infectious Disease"/>
            <person name="Wu L."/>
            <person name="Ma J."/>
        </authorList>
    </citation>
    <scope>NUCLEOTIDE SEQUENCE [LARGE SCALE GENOMIC DNA]</scope>
    <source>
        <strain evidence="3">NCAIM B.01391</strain>
    </source>
</reference>
<comment type="caution">
    <text evidence="2">The sequence shown here is derived from an EMBL/GenBank/DDBJ whole genome shotgun (WGS) entry which is preliminary data.</text>
</comment>
<dbReference type="EMBL" id="JBHSLW010000090">
    <property type="protein sequence ID" value="MFC5423640.1"/>
    <property type="molecule type" value="Genomic_DNA"/>
</dbReference>
<dbReference type="Proteomes" id="UP001596053">
    <property type="component" value="Unassembled WGS sequence"/>
</dbReference>
<accession>A0ABW0J207</accession>
<evidence type="ECO:0000313" key="3">
    <source>
        <dbReference type="Proteomes" id="UP001596053"/>
    </source>
</evidence>
<name>A0ABW0J207_9HYPH</name>
<feature type="region of interest" description="Disordered" evidence="1">
    <location>
        <begin position="1"/>
        <end position="62"/>
    </location>
</feature>